<sequence length="40" mass="5144">MKQLQHSYYFWKTPRKNKTTCKNPLFLMIFRRNFRTYINE</sequence>
<accession>I6DGE5</accession>
<name>I6DGE5_SHIBO</name>
<gene>
    <name evidence="1" type="ORF">SB444474_4584</name>
</gene>
<comment type="caution">
    <text evidence="1">The sequence shown here is derived from an EMBL/GenBank/DDBJ whole genome shotgun (WGS) entry which is preliminary data.</text>
</comment>
<evidence type="ECO:0000313" key="1">
    <source>
        <dbReference type="EMBL" id="EIQ30837.1"/>
    </source>
</evidence>
<dbReference type="AlphaFoldDB" id="I6DGE5"/>
<evidence type="ECO:0000313" key="2">
    <source>
        <dbReference type="Proteomes" id="UP000004199"/>
    </source>
</evidence>
<dbReference type="Proteomes" id="UP000004199">
    <property type="component" value="Unassembled WGS sequence"/>
</dbReference>
<protein>
    <submittedName>
        <fullName evidence="1">Uncharacterized protein</fullName>
    </submittedName>
</protein>
<dbReference type="EMBL" id="AKNB01000294">
    <property type="protein sequence ID" value="EIQ30837.1"/>
    <property type="molecule type" value="Genomic_DNA"/>
</dbReference>
<proteinExistence type="predicted"/>
<dbReference type="PATRIC" id="fig|766140.3.peg.4593"/>
<organism evidence="1 2">
    <name type="scientific">Shigella boydii 4444-74</name>
    <dbReference type="NCBI Taxonomy" id="766140"/>
    <lineage>
        <taxon>Bacteria</taxon>
        <taxon>Pseudomonadati</taxon>
        <taxon>Pseudomonadota</taxon>
        <taxon>Gammaproteobacteria</taxon>
        <taxon>Enterobacterales</taxon>
        <taxon>Enterobacteriaceae</taxon>
        <taxon>Shigella</taxon>
    </lineage>
</organism>
<reference evidence="1 2" key="1">
    <citation type="submission" date="2012-03" db="EMBL/GenBank/DDBJ databases">
        <authorList>
            <person name="Rasko D."/>
            <person name="Redman J."/>
            <person name="Daugherty S.C."/>
            <person name="Tallon L."/>
            <person name="Sadzewicz L."/>
            <person name="Jones K."/>
            <person name="Santana-Cruz I."/>
            <person name="Liu X."/>
        </authorList>
    </citation>
    <scope>NUCLEOTIDE SEQUENCE [LARGE SCALE GENOMIC DNA]</scope>
    <source>
        <strain evidence="1 2">4444-74</strain>
    </source>
</reference>